<gene>
    <name evidence="2" type="ORF">SAMN04488054_11211</name>
</gene>
<sequence length="55" mass="6756">MSKKTPDHEYEERHIEKKEDKSNVAATFIKYFAYVLIFFGFLWFLVQYVFPMFPQ</sequence>
<dbReference type="EMBL" id="FOTY01000012">
    <property type="protein sequence ID" value="SFM03005.1"/>
    <property type="molecule type" value="Genomic_DNA"/>
</dbReference>
<proteinExistence type="predicted"/>
<protein>
    <submittedName>
        <fullName evidence="2">Uncharacterized protein</fullName>
    </submittedName>
</protein>
<dbReference type="Proteomes" id="UP000199668">
    <property type="component" value="Unassembled WGS sequence"/>
</dbReference>
<keyword evidence="1" id="KW-1133">Transmembrane helix</keyword>
<keyword evidence="3" id="KW-1185">Reference proteome</keyword>
<keyword evidence="1" id="KW-0812">Transmembrane</keyword>
<dbReference type="RefSeq" id="WP_177195516.1">
    <property type="nucleotide sequence ID" value="NZ_FOTY01000012.1"/>
</dbReference>
<dbReference type="AlphaFoldDB" id="A0A1I4MIV3"/>
<name>A0A1I4MIV3_9BACI</name>
<evidence type="ECO:0000313" key="3">
    <source>
        <dbReference type="Proteomes" id="UP000199668"/>
    </source>
</evidence>
<feature type="transmembrane region" description="Helical" evidence="1">
    <location>
        <begin position="31"/>
        <end position="50"/>
    </location>
</feature>
<evidence type="ECO:0000256" key="1">
    <source>
        <dbReference type="SAM" id="Phobius"/>
    </source>
</evidence>
<keyword evidence="1" id="KW-0472">Membrane</keyword>
<organism evidence="2 3">
    <name type="scientific">Salibacterium qingdaonense</name>
    <dbReference type="NCBI Taxonomy" id="266892"/>
    <lineage>
        <taxon>Bacteria</taxon>
        <taxon>Bacillati</taxon>
        <taxon>Bacillota</taxon>
        <taxon>Bacilli</taxon>
        <taxon>Bacillales</taxon>
        <taxon>Bacillaceae</taxon>
    </lineage>
</organism>
<accession>A0A1I4MIV3</accession>
<reference evidence="2 3" key="1">
    <citation type="submission" date="2016-10" db="EMBL/GenBank/DDBJ databases">
        <authorList>
            <person name="de Groot N.N."/>
        </authorList>
    </citation>
    <scope>NUCLEOTIDE SEQUENCE [LARGE SCALE GENOMIC DNA]</scope>
    <source>
        <strain evidence="2 3">CGMCC 1.6134</strain>
    </source>
</reference>
<dbReference type="STRING" id="266892.SAMN04488054_11211"/>
<evidence type="ECO:0000313" key="2">
    <source>
        <dbReference type="EMBL" id="SFM03005.1"/>
    </source>
</evidence>